<feature type="compositionally biased region" description="Basic and acidic residues" evidence="1">
    <location>
        <begin position="158"/>
        <end position="168"/>
    </location>
</feature>
<feature type="compositionally biased region" description="Basic residues" evidence="1">
    <location>
        <begin position="330"/>
        <end position="340"/>
    </location>
</feature>
<accession>A0AAD9FWS2</accession>
<feature type="compositionally biased region" description="Low complexity" evidence="1">
    <location>
        <begin position="72"/>
        <end position="87"/>
    </location>
</feature>
<keyword evidence="3" id="KW-1185">Reference proteome</keyword>
<dbReference type="EMBL" id="JAODAN010000001">
    <property type="protein sequence ID" value="KAK1927675.1"/>
    <property type="molecule type" value="Genomic_DNA"/>
</dbReference>
<feature type="compositionally biased region" description="Polar residues" evidence="1">
    <location>
        <begin position="46"/>
        <end position="61"/>
    </location>
</feature>
<proteinExistence type="predicted"/>
<feature type="compositionally biased region" description="Acidic residues" evidence="1">
    <location>
        <begin position="113"/>
        <end position="126"/>
    </location>
</feature>
<feature type="compositionally biased region" description="Polar residues" evidence="1">
    <location>
        <begin position="146"/>
        <end position="157"/>
    </location>
</feature>
<evidence type="ECO:0000256" key="1">
    <source>
        <dbReference type="SAM" id="MobiDB-lite"/>
    </source>
</evidence>
<organism evidence="2 3">
    <name type="scientific">Papiliotrema laurentii</name>
    <name type="common">Cryptococcus laurentii</name>
    <dbReference type="NCBI Taxonomy" id="5418"/>
    <lineage>
        <taxon>Eukaryota</taxon>
        <taxon>Fungi</taxon>
        <taxon>Dikarya</taxon>
        <taxon>Basidiomycota</taxon>
        <taxon>Agaricomycotina</taxon>
        <taxon>Tremellomycetes</taxon>
        <taxon>Tremellales</taxon>
        <taxon>Rhynchogastremaceae</taxon>
        <taxon>Papiliotrema</taxon>
    </lineage>
</organism>
<dbReference type="Proteomes" id="UP001182556">
    <property type="component" value="Unassembled WGS sequence"/>
</dbReference>
<feature type="compositionally biased region" description="Polar residues" evidence="1">
    <location>
        <begin position="172"/>
        <end position="190"/>
    </location>
</feature>
<feature type="compositionally biased region" description="Basic and acidic residues" evidence="1">
    <location>
        <begin position="212"/>
        <end position="226"/>
    </location>
</feature>
<feature type="region of interest" description="Disordered" evidence="1">
    <location>
        <begin position="1"/>
        <end position="345"/>
    </location>
</feature>
<feature type="compositionally biased region" description="Basic and acidic residues" evidence="1">
    <location>
        <begin position="127"/>
        <end position="136"/>
    </location>
</feature>
<reference evidence="2" key="1">
    <citation type="submission" date="2023-02" db="EMBL/GenBank/DDBJ databases">
        <title>Identification and recombinant expression of a fungal hydrolase from Papiliotrema laurentii that hydrolyzes apple cutin and clears colloidal polyester polyurethane.</title>
        <authorList>
            <consortium name="DOE Joint Genome Institute"/>
            <person name="Roman V.A."/>
            <person name="Bojanowski C."/>
            <person name="Crable B.R."/>
            <person name="Wagner D.N."/>
            <person name="Hung C.S."/>
            <person name="Nadeau L.J."/>
            <person name="Schratz L."/>
            <person name="Haridas S."/>
            <person name="Pangilinan J."/>
            <person name="Lipzen A."/>
            <person name="Na H."/>
            <person name="Yan M."/>
            <person name="Ng V."/>
            <person name="Grigoriev I.V."/>
            <person name="Spatafora J.W."/>
            <person name="Barlow D."/>
            <person name="Biffinger J."/>
            <person name="Kelley-Loughnane N."/>
            <person name="Varaljay V.A."/>
            <person name="Crookes-Goodson W.J."/>
        </authorList>
    </citation>
    <scope>NUCLEOTIDE SEQUENCE</scope>
    <source>
        <strain evidence="2">5307AH</strain>
    </source>
</reference>
<dbReference type="AlphaFoldDB" id="A0AAD9FWS2"/>
<name>A0AAD9FWS2_PAPLA</name>
<gene>
    <name evidence="2" type="ORF">DB88DRAFT_478858</name>
</gene>
<sequence length="396" mass="42852">MSDTMAIDPSFGKPRDEDGTARPAPRRTYGKRAVTPPEDDEPRRSIFTTIASESPSKTLLNRWSDKGKDWRASLADLGSDASSDLPSSDPPIPEPSRSRSKLTDFGKATLASEDSEDGDDEEVDEEELKKQMETMRRQARGLDVTANESQEKSVGSSRQDRIVAESRKLAPFSSTLTPLPTSDVSVTERSSPPIASERESSNERSSTAEMIPKPKDRTKAVTHRNDATSSDSEDGDRTVRRVSPPPSLSPPLFSDLSDTGRSPLKRDGSAGSNSADEGSPSMDKFWADVTEGAEADPETDAGVLSLPLRDGSSATRAGLFEDEEDDKSPKPTKGKKPKPLSKKDMRLMQSGLAEGRRNRAVEVHKVGGTYLPLSTWMLEAGKVLGASKNATRCVTA</sequence>
<protein>
    <submittedName>
        <fullName evidence="2">Uncharacterized protein</fullName>
    </submittedName>
</protein>
<comment type="caution">
    <text evidence="2">The sequence shown here is derived from an EMBL/GenBank/DDBJ whole genome shotgun (WGS) entry which is preliminary data.</text>
</comment>
<evidence type="ECO:0000313" key="2">
    <source>
        <dbReference type="EMBL" id="KAK1927675.1"/>
    </source>
</evidence>
<evidence type="ECO:0000313" key="3">
    <source>
        <dbReference type="Proteomes" id="UP001182556"/>
    </source>
</evidence>